<proteinExistence type="predicted"/>
<dbReference type="AlphaFoldDB" id="A0AAN8T012"/>
<organism evidence="2 3">
    <name type="scientific">Solanum bulbocastanum</name>
    <name type="common">Wild potato</name>
    <dbReference type="NCBI Taxonomy" id="147425"/>
    <lineage>
        <taxon>Eukaryota</taxon>
        <taxon>Viridiplantae</taxon>
        <taxon>Streptophyta</taxon>
        <taxon>Embryophyta</taxon>
        <taxon>Tracheophyta</taxon>
        <taxon>Spermatophyta</taxon>
        <taxon>Magnoliopsida</taxon>
        <taxon>eudicotyledons</taxon>
        <taxon>Gunneridae</taxon>
        <taxon>Pentapetalae</taxon>
        <taxon>asterids</taxon>
        <taxon>lamiids</taxon>
        <taxon>Solanales</taxon>
        <taxon>Solanaceae</taxon>
        <taxon>Solanoideae</taxon>
        <taxon>Solaneae</taxon>
        <taxon>Solanum</taxon>
    </lineage>
</organism>
<dbReference type="Proteomes" id="UP001371456">
    <property type="component" value="Unassembled WGS sequence"/>
</dbReference>
<evidence type="ECO:0000313" key="2">
    <source>
        <dbReference type="EMBL" id="KAK6775358.1"/>
    </source>
</evidence>
<evidence type="ECO:0000313" key="3">
    <source>
        <dbReference type="Proteomes" id="UP001371456"/>
    </source>
</evidence>
<reference evidence="2 3" key="1">
    <citation type="submission" date="2024-02" db="EMBL/GenBank/DDBJ databases">
        <title>de novo genome assembly of Solanum bulbocastanum strain 11H21.</title>
        <authorList>
            <person name="Hosaka A.J."/>
        </authorList>
    </citation>
    <scope>NUCLEOTIDE SEQUENCE [LARGE SCALE GENOMIC DNA]</scope>
    <source>
        <tissue evidence="2">Young leaves</tissue>
    </source>
</reference>
<name>A0AAN8T012_SOLBU</name>
<sequence>MDEPRKIREFLAELEAQEQDLFRKLRAKHSANENPPTLYVYPKVKRVIDEKPPSRKRKFSEIEVEDSSKVLDNGK</sequence>
<accession>A0AAN8T012</accession>
<keyword evidence="3" id="KW-1185">Reference proteome</keyword>
<dbReference type="EMBL" id="JBANQN010000011">
    <property type="protein sequence ID" value="KAK6775358.1"/>
    <property type="molecule type" value="Genomic_DNA"/>
</dbReference>
<feature type="compositionally biased region" description="Basic and acidic residues" evidence="1">
    <location>
        <begin position="66"/>
        <end position="75"/>
    </location>
</feature>
<feature type="region of interest" description="Disordered" evidence="1">
    <location>
        <begin position="55"/>
        <end position="75"/>
    </location>
</feature>
<gene>
    <name evidence="2" type="ORF">RDI58_026359</name>
</gene>
<comment type="caution">
    <text evidence="2">The sequence shown here is derived from an EMBL/GenBank/DDBJ whole genome shotgun (WGS) entry which is preliminary data.</text>
</comment>
<protein>
    <submittedName>
        <fullName evidence="2">Uncharacterized protein</fullName>
    </submittedName>
</protein>
<evidence type="ECO:0000256" key="1">
    <source>
        <dbReference type="SAM" id="MobiDB-lite"/>
    </source>
</evidence>